<proteinExistence type="predicted"/>
<reference evidence="2" key="1">
    <citation type="journal article" date="2019" name="Int. J. Syst. Evol. Microbiol.">
        <title>The Global Catalogue of Microorganisms (GCM) 10K type strain sequencing project: providing services to taxonomists for standard genome sequencing and annotation.</title>
        <authorList>
            <consortium name="The Broad Institute Genomics Platform"/>
            <consortium name="The Broad Institute Genome Sequencing Center for Infectious Disease"/>
            <person name="Wu L."/>
            <person name="Ma J."/>
        </authorList>
    </citation>
    <scope>NUCLEOTIDE SEQUENCE [LARGE SCALE GENOMIC DNA]</scope>
    <source>
        <strain evidence="2">KCTC 52298</strain>
    </source>
</reference>
<protein>
    <recommendedName>
        <fullName evidence="3">HTH cro/C1-type domain-containing protein</fullName>
    </recommendedName>
</protein>
<comment type="caution">
    <text evidence="1">The sequence shown here is derived from an EMBL/GenBank/DDBJ whole genome shotgun (WGS) entry which is preliminary data.</text>
</comment>
<dbReference type="RefSeq" id="WP_210353598.1">
    <property type="nucleotide sequence ID" value="NZ_JAEQMU010000001.1"/>
</dbReference>
<name>A0ABW5L1Y9_9SPHI</name>
<organism evidence="1 2">
    <name type="scientific">Sphingobacterium tabacisoli</name>
    <dbReference type="NCBI Taxonomy" id="2044855"/>
    <lineage>
        <taxon>Bacteria</taxon>
        <taxon>Pseudomonadati</taxon>
        <taxon>Bacteroidota</taxon>
        <taxon>Sphingobacteriia</taxon>
        <taxon>Sphingobacteriales</taxon>
        <taxon>Sphingobacteriaceae</taxon>
        <taxon>Sphingobacterium</taxon>
    </lineage>
</organism>
<dbReference type="EMBL" id="JBHULD010000014">
    <property type="protein sequence ID" value="MFD2555239.1"/>
    <property type="molecule type" value="Genomic_DNA"/>
</dbReference>
<keyword evidence="2" id="KW-1185">Reference proteome</keyword>
<gene>
    <name evidence="1" type="ORF">ACFSQW_12605</name>
</gene>
<sequence length="186" mass="21203">MDATNIEYLSPLDLYIIIKVKFYRLELGIPPKELSSHLDRNKNYIGNIESSAHNGKYNDSVLNDIAAYFTQKAKERKSTSKVEFSIHDFYPTDILSDNRVIKDIPHILSESGPTGTLNSLIESTDFFKTKKTLKEIVKKANEVQNQTWKGSNFTQPLENAVKSERLTLTIIDGLNSYTLTKNKKKD</sequence>
<evidence type="ECO:0000313" key="1">
    <source>
        <dbReference type="EMBL" id="MFD2555239.1"/>
    </source>
</evidence>
<dbReference type="Proteomes" id="UP001597440">
    <property type="component" value="Unassembled WGS sequence"/>
</dbReference>
<evidence type="ECO:0008006" key="3">
    <source>
        <dbReference type="Google" id="ProtNLM"/>
    </source>
</evidence>
<accession>A0ABW5L1Y9</accession>
<evidence type="ECO:0000313" key="2">
    <source>
        <dbReference type="Proteomes" id="UP001597440"/>
    </source>
</evidence>